<keyword evidence="2" id="KW-0677">Repeat</keyword>
<feature type="compositionally biased region" description="Low complexity" evidence="5">
    <location>
        <begin position="1"/>
        <end position="10"/>
    </location>
</feature>
<accession>F2UFL7</accession>
<dbReference type="Pfam" id="PF12796">
    <property type="entry name" value="Ank_2"/>
    <property type="match status" value="2"/>
</dbReference>
<feature type="repeat" description="ANK" evidence="4">
    <location>
        <begin position="263"/>
        <end position="295"/>
    </location>
</feature>
<keyword evidence="7" id="KW-1185">Reference proteome</keyword>
<evidence type="ECO:0000256" key="3">
    <source>
        <dbReference type="ARBA" id="ARBA00038386"/>
    </source>
</evidence>
<dbReference type="GeneID" id="16072601"/>
<dbReference type="GO" id="GO:0005737">
    <property type="term" value="C:cytoplasm"/>
    <property type="evidence" value="ECO:0007669"/>
    <property type="project" value="TreeGrafter"/>
</dbReference>
<dbReference type="Proteomes" id="UP000007799">
    <property type="component" value="Unassembled WGS sequence"/>
</dbReference>
<dbReference type="KEGG" id="sre:PTSG_06654"/>
<dbReference type="InterPro" id="IPR002110">
    <property type="entry name" value="Ankyrin_rpt"/>
</dbReference>
<dbReference type="InterPro" id="IPR036770">
    <property type="entry name" value="Ankyrin_rpt-contain_sf"/>
</dbReference>
<evidence type="ECO:0000313" key="6">
    <source>
        <dbReference type="EMBL" id="EGD75585.1"/>
    </source>
</evidence>
<feature type="compositionally biased region" description="Basic residues" evidence="5">
    <location>
        <begin position="345"/>
        <end position="358"/>
    </location>
</feature>
<dbReference type="GO" id="GO:0004857">
    <property type="term" value="F:enzyme inhibitor activity"/>
    <property type="evidence" value="ECO:0007669"/>
    <property type="project" value="TreeGrafter"/>
</dbReference>
<reference evidence="6" key="1">
    <citation type="submission" date="2009-08" db="EMBL/GenBank/DDBJ databases">
        <title>Annotation of Salpingoeca rosetta.</title>
        <authorList>
            <consortium name="The Broad Institute Genome Sequencing Platform"/>
            <person name="Russ C."/>
            <person name="Cuomo C."/>
            <person name="Burger G."/>
            <person name="Gray M.W."/>
            <person name="Holland P.W.H."/>
            <person name="King N."/>
            <person name="Lang F.B.F."/>
            <person name="Roger A.J."/>
            <person name="Ruiz-Trillo I."/>
            <person name="Young S.K."/>
            <person name="Zeng Q."/>
            <person name="Gargeya S."/>
            <person name="Alvarado L."/>
            <person name="Berlin A."/>
            <person name="Chapman S.B."/>
            <person name="Chen Z."/>
            <person name="Freedman E."/>
            <person name="Gellesch M."/>
            <person name="Goldberg J."/>
            <person name="Griggs A."/>
            <person name="Gujja S."/>
            <person name="Heilman E."/>
            <person name="Heiman D."/>
            <person name="Howarth C."/>
            <person name="Mehta T."/>
            <person name="Neiman D."/>
            <person name="Pearson M."/>
            <person name="Roberts A."/>
            <person name="Saif S."/>
            <person name="Shea T."/>
            <person name="Shenoy N."/>
            <person name="Sisk P."/>
            <person name="Stolte C."/>
            <person name="Sykes S."/>
            <person name="White J."/>
            <person name="Yandava C."/>
            <person name="Haas B."/>
            <person name="Nusbaum C."/>
            <person name="Birren B."/>
        </authorList>
    </citation>
    <scope>NUCLEOTIDE SEQUENCE [LARGE SCALE GENOMIC DNA]</scope>
    <source>
        <strain evidence="6">ATCC 50818</strain>
    </source>
</reference>
<gene>
    <name evidence="6" type="ORF">PTSG_06654</name>
</gene>
<feature type="repeat" description="ANK" evidence="4">
    <location>
        <begin position="101"/>
        <end position="133"/>
    </location>
</feature>
<proteinExistence type="inferred from homology"/>
<dbReference type="GO" id="GO:0019208">
    <property type="term" value="F:phosphatase regulator activity"/>
    <property type="evidence" value="ECO:0007669"/>
    <property type="project" value="TreeGrafter"/>
</dbReference>
<protein>
    <submittedName>
        <fullName evidence="6">Uncharacterized protein</fullName>
    </submittedName>
</protein>
<organism evidence="7">
    <name type="scientific">Salpingoeca rosetta (strain ATCC 50818 / BSB-021)</name>
    <dbReference type="NCBI Taxonomy" id="946362"/>
    <lineage>
        <taxon>Eukaryota</taxon>
        <taxon>Choanoflagellata</taxon>
        <taxon>Craspedida</taxon>
        <taxon>Salpingoecidae</taxon>
        <taxon>Salpingoeca</taxon>
    </lineage>
</organism>
<dbReference type="PANTHER" id="PTHR24179">
    <property type="entry name" value="PROTEIN PHOSPHATASE 1 REGULATORY SUBUNIT 12"/>
    <property type="match status" value="1"/>
</dbReference>
<dbReference type="SMART" id="SM00248">
    <property type="entry name" value="ANK"/>
    <property type="match status" value="5"/>
</dbReference>
<feature type="region of interest" description="Disordered" evidence="5">
    <location>
        <begin position="336"/>
        <end position="366"/>
    </location>
</feature>
<dbReference type="AlphaFoldDB" id="F2UFL7"/>
<dbReference type="PANTHER" id="PTHR24179:SF21">
    <property type="entry name" value="MYOSIN BINDING SUBUNIT, ISOFORM O"/>
    <property type="match status" value="1"/>
</dbReference>
<feature type="repeat" description="ANK" evidence="4">
    <location>
        <begin position="134"/>
        <end position="166"/>
    </location>
</feature>
<name>F2UFL7_SALR5</name>
<evidence type="ECO:0000256" key="2">
    <source>
        <dbReference type="ARBA" id="ARBA00022737"/>
    </source>
</evidence>
<dbReference type="STRING" id="946362.F2UFL7"/>
<evidence type="ECO:0000256" key="4">
    <source>
        <dbReference type="PROSITE-ProRule" id="PRU00023"/>
    </source>
</evidence>
<dbReference type="InterPro" id="IPR051226">
    <property type="entry name" value="PP1_Regulatory_Subunit"/>
</dbReference>
<feature type="region of interest" description="Disordered" evidence="5">
    <location>
        <begin position="1"/>
        <end position="21"/>
    </location>
</feature>
<dbReference type="RefSeq" id="XP_004992042.1">
    <property type="nucleotide sequence ID" value="XM_004991985.1"/>
</dbReference>
<sequence length="378" mass="41432">MSSNSMAAMMEAKKAAEQGRQEQLQTLARFESGEEVEFKVHNAPRGYRLKKKDLPKPKKNRKRMVKFPDTDLLMDCIVEGDMATVESLLEQGANPNDTDGDGMTPLHRACVEGQLRAVTLLLNAGANVNTLDHDWWTPLHAAAAAGGARICSKLIASGADVTLANADGDLALDVADDERTEAIIERALEDQGLLDNLDELRHGTARKMLRDVKRLIRKGRNLNAPINDNDATLLHVAACNGFDDVVRLLVDAPGIDLNAQDADGNTPLHLAVYFRQYESVMILALRGADTHVVNKQNQKPIVMTEDEVMIKTLVAVDKNSHYFLTSDDTSDAKSILPTGTTNFLPRRRSGSVSHRPRSQAREALHADAFDEAQRLGAA</sequence>
<evidence type="ECO:0000256" key="5">
    <source>
        <dbReference type="SAM" id="MobiDB-lite"/>
    </source>
</evidence>
<dbReference type="PROSITE" id="PS50297">
    <property type="entry name" value="ANK_REP_REGION"/>
    <property type="match status" value="3"/>
</dbReference>
<dbReference type="eggNOG" id="KOG0505">
    <property type="taxonomic scope" value="Eukaryota"/>
</dbReference>
<feature type="compositionally biased region" description="Basic and acidic residues" evidence="5">
    <location>
        <begin position="11"/>
        <end position="20"/>
    </location>
</feature>
<dbReference type="OrthoDB" id="19014at2759"/>
<keyword evidence="4" id="KW-0040">ANK repeat</keyword>
<dbReference type="OMA" id="AWRICNT"/>
<dbReference type="SUPFAM" id="SSF48403">
    <property type="entry name" value="Ankyrin repeat"/>
    <property type="match status" value="1"/>
</dbReference>
<evidence type="ECO:0000313" key="7">
    <source>
        <dbReference type="Proteomes" id="UP000007799"/>
    </source>
</evidence>
<keyword evidence="1" id="KW-0217">Developmental protein</keyword>
<dbReference type="Gene3D" id="1.25.40.20">
    <property type="entry name" value="Ankyrin repeat-containing domain"/>
    <property type="match status" value="2"/>
</dbReference>
<dbReference type="PROSITE" id="PS50088">
    <property type="entry name" value="ANK_REPEAT"/>
    <property type="match status" value="3"/>
</dbReference>
<dbReference type="EMBL" id="GL832972">
    <property type="protein sequence ID" value="EGD75585.1"/>
    <property type="molecule type" value="Genomic_DNA"/>
</dbReference>
<dbReference type="InParanoid" id="F2UFL7"/>
<evidence type="ECO:0000256" key="1">
    <source>
        <dbReference type="ARBA" id="ARBA00022473"/>
    </source>
</evidence>
<comment type="similarity">
    <text evidence="3">Belongs to the NRARP family.</text>
</comment>